<feature type="compositionally biased region" description="Low complexity" evidence="1">
    <location>
        <begin position="801"/>
        <end position="829"/>
    </location>
</feature>
<feature type="compositionally biased region" description="Acidic residues" evidence="1">
    <location>
        <begin position="773"/>
        <end position="782"/>
    </location>
</feature>
<dbReference type="STRING" id="765915.A0A1Y2HFB6"/>
<protein>
    <recommendedName>
        <fullName evidence="4">C2 domain-containing protein</fullName>
    </recommendedName>
</protein>
<dbReference type="PANTHER" id="PTHR21254">
    <property type="entry name" value="C2 DOMAIN-CONTAINING PROTEIN 3"/>
    <property type="match status" value="1"/>
</dbReference>
<keyword evidence="3" id="KW-1185">Reference proteome</keyword>
<evidence type="ECO:0000313" key="2">
    <source>
        <dbReference type="EMBL" id="ORZ32694.1"/>
    </source>
</evidence>
<evidence type="ECO:0008006" key="4">
    <source>
        <dbReference type="Google" id="ProtNLM"/>
    </source>
</evidence>
<feature type="compositionally biased region" description="Low complexity" evidence="1">
    <location>
        <begin position="861"/>
        <end position="870"/>
    </location>
</feature>
<accession>A0A1Y2HFB6</accession>
<feature type="region of interest" description="Disordered" evidence="1">
    <location>
        <begin position="746"/>
        <end position="877"/>
    </location>
</feature>
<dbReference type="GO" id="GO:0060271">
    <property type="term" value="P:cilium assembly"/>
    <property type="evidence" value="ECO:0007669"/>
    <property type="project" value="TreeGrafter"/>
</dbReference>
<dbReference type="OrthoDB" id="5587141at2759"/>
<dbReference type="PANTHER" id="PTHR21254:SF1">
    <property type="entry name" value="C2 DOMAIN-CONTAINING PROTEIN 3"/>
    <property type="match status" value="1"/>
</dbReference>
<dbReference type="EMBL" id="MCFL01000043">
    <property type="protein sequence ID" value="ORZ32694.1"/>
    <property type="molecule type" value="Genomic_DNA"/>
</dbReference>
<feature type="compositionally biased region" description="Polar residues" evidence="1">
    <location>
        <begin position="840"/>
        <end position="855"/>
    </location>
</feature>
<dbReference type="GO" id="GO:0005815">
    <property type="term" value="C:microtubule organizing center"/>
    <property type="evidence" value="ECO:0007669"/>
    <property type="project" value="TreeGrafter"/>
</dbReference>
<evidence type="ECO:0000313" key="3">
    <source>
        <dbReference type="Proteomes" id="UP000193411"/>
    </source>
</evidence>
<reference evidence="2 3" key="1">
    <citation type="submission" date="2016-07" db="EMBL/GenBank/DDBJ databases">
        <title>Pervasive Adenine N6-methylation of Active Genes in Fungi.</title>
        <authorList>
            <consortium name="DOE Joint Genome Institute"/>
            <person name="Mondo S.J."/>
            <person name="Dannebaum R.O."/>
            <person name="Kuo R.C."/>
            <person name="Labutti K."/>
            <person name="Haridas S."/>
            <person name="Kuo A."/>
            <person name="Salamov A."/>
            <person name="Ahrendt S.R."/>
            <person name="Lipzen A."/>
            <person name="Sullivan W."/>
            <person name="Andreopoulos W.B."/>
            <person name="Clum A."/>
            <person name="Lindquist E."/>
            <person name="Daum C."/>
            <person name="Ramamoorthy G.K."/>
            <person name="Gryganskyi A."/>
            <person name="Culley D."/>
            <person name="Magnuson J.K."/>
            <person name="James T.Y."/>
            <person name="O'Malley M.A."/>
            <person name="Stajich J.E."/>
            <person name="Spatafora J.W."/>
            <person name="Visel A."/>
            <person name="Grigoriev I.V."/>
        </authorList>
    </citation>
    <scope>NUCLEOTIDE SEQUENCE [LARGE SCALE GENOMIC DNA]</scope>
    <source>
        <strain evidence="2 3">PL171</strain>
    </source>
</reference>
<sequence length="946" mass="100453">MVEGKTRGWVEVGVSMGRRGGVLASSAIGFRNVHHTEEVDEDLGQPQHHHAVDHQPQQGPSAHIHVRFHTLCGMSTLVSHVLTSLLDALASTAPSNLPVSQAHYVALNALASDPSALNLYVTLLLVPKPMARQLATDPAPVTSHVAWNTSVPQWSATHAGVERIWHGISDEVVRWMREGTAAVAVGKVWHRFEQHDNGQDEVPDLLVGEFRMPLARLVDRPSGWGGSWFPVHAPRVVGVESGVVGVGAGIAVPKCHKVANVLVDVAFSDMQIGGVGEFACVRVKVGIVADVRSVEIHEAAGKEWEVAVDVGSVFGDAIEAGEHVRAKRPAMWDGEVEVTAAVLQDVLEGKLVVKVFDGVGQEEVGFVHVDTFALAHALLRLVNSVQSAAGGFAHGRVVADRVAFREHVVCPESSEASGLVVTGSVSVRVVGVQKADVAVGRVDEEVQVDPSVSVPMEEETMPQDRRSELVPKEDAFTSHLRTADLITDHQGDSKASDVAMLPIQITIIQASGFVLSRQHGLATTVFAPTHNVYVSFVWSAGADVEKHSTTSFLASSVLTLGGASHVADRHLVTSPAVAPDSTTEEDTTAATWAFTTTVMQSTSRPALQRLKHKKVVVFKLWQQALHGDDDRLIGFAKVDLSPVANGLRELNGWYNITSYRGGVAGQIHVRIRPMVPVPDLEEDLETADGDGWVGQLARSAMISSRRTVAAHDVAVLTDQPMRGFESDESAMLSMSSSTSVSLDVVSLGPLPADTPNGSGDGQTVGADFTSDLCSDDEDEDDGTLYREPIGATDGTSGGGAAVDSTSTSSISKSPSHSLPSSPVVVHGLSQTPATPPPVTPLSSCPDSAPRHNSPSVAAFMTRTSTPTTSSDLLPYRPGLAWSDSDSDSEIEIDKFAHSVSHSPSRYGSAIPSAADIGPSAVGQMREHARAIQAQIDEVVRKFGIHE</sequence>
<proteinExistence type="predicted"/>
<organism evidence="2 3">
    <name type="scientific">Catenaria anguillulae PL171</name>
    <dbReference type="NCBI Taxonomy" id="765915"/>
    <lineage>
        <taxon>Eukaryota</taxon>
        <taxon>Fungi</taxon>
        <taxon>Fungi incertae sedis</taxon>
        <taxon>Blastocladiomycota</taxon>
        <taxon>Blastocladiomycetes</taxon>
        <taxon>Blastocladiales</taxon>
        <taxon>Catenariaceae</taxon>
        <taxon>Catenaria</taxon>
    </lineage>
</organism>
<gene>
    <name evidence="2" type="ORF">BCR44DRAFT_40435</name>
</gene>
<comment type="caution">
    <text evidence="2">The sequence shown here is derived from an EMBL/GenBank/DDBJ whole genome shotgun (WGS) entry which is preliminary data.</text>
</comment>
<evidence type="ECO:0000256" key="1">
    <source>
        <dbReference type="SAM" id="MobiDB-lite"/>
    </source>
</evidence>
<name>A0A1Y2HFB6_9FUNG</name>
<feature type="region of interest" description="Disordered" evidence="1">
    <location>
        <begin position="41"/>
        <end position="60"/>
    </location>
</feature>
<dbReference type="AlphaFoldDB" id="A0A1Y2HFB6"/>
<dbReference type="Proteomes" id="UP000193411">
    <property type="component" value="Unassembled WGS sequence"/>
</dbReference>